<accession>A0A0R0D3R2</accession>
<dbReference type="SUPFAM" id="SSF49354">
    <property type="entry name" value="PapD-like"/>
    <property type="match status" value="1"/>
</dbReference>
<keyword evidence="3" id="KW-1029">Fimbrium biogenesis</keyword>
<dbReference type="Proteomes" id="UP000051386">
    <property type="component" value="Unassembled WGS sequence"/>
</dbReference>
<keyword evidence="13" id="KW-1185">Reference proteome</keyword>
<feature type="chain" id="PRO_5006395115" description="Molecular chaperone" evidence="9">
    <location>
        <begin position="26"/>
        <end position="248"/>
    </location>
</feature>
<evidence type="ECO:0000256" key="3">
    <source>
        <dbReference type="ARBA" id="ARBA00022558"/>
    </source>
</evidence>
<comment type="subcellular location">
    <subcellularLocation>
        <location evidence="1 8">Periplasm</location>
    </subcellularLocation>
</comment>
<evidence type="ECO:0000256" key="7">
    <source>
        <dbReference type="ARBA" id="ARBA00023319"/>
    </source>
</evidence>
<dbReference type="InterPro" id="IPR050643">
    <property type="entry name" value="Periplasmic_pilus_chap"/>
</dbReference>
<organism evidence="12 13">
    <name type="scientific">Stenotrophomonas chelatiphaga</name>
    <dbReference type="NCBI Taxonomy" id="517011"/>
    <lineage>
        <taxon>Bacteria</taxon>
        <taxon>Pseudomonadati</taxon>
        <taxon>Pseudomonadota</taxon>
        <taxon>Gammaproteobacteria</taxon>
        <taxon>Lysobacterales</taxon>
        <taxon>Lysobacteraceae</taxon>
        <taxon>Stenotrophomonas</taxon>
    </lineage>
</organism>
<dbReference type="PATRIC" id="fig|517011.3.peg.2359"/>
<feature type="domain" description="Pili assembly chaperone N-terminal" evidence="10">
    <location>
        <begin position="26"/>
        <end position="150"/>
    </location>
</feature>
<feature type="signal peptide" evidence="9">
    <location>
        <begin position="1"/>
        <end position="25"/>
    </location>
</feature>
<dbReference type="EMBL" id="LDJK01000055">
    <property type="protein sequence ID" value="KRG73146.1"/>
    <property type="molecule type" value="Genomic_DNA"/>
</dbReference>
<evidence type="ECO:0000256" key="5">
    <source>
        <dbReference type="ARBA" id="ARBA00022764"/>
    </source>
</evidence>
<dbReference type="GO" id="GO:0071555">
    <property type="term" value="P:cell wall organization"/>
    <property type="evidence" value="ECO:0007669"/>
    <property type="project" value="InterPro"/>
</dbReference>
<protein>
    <recommendedName>
        <fullName evidence="14">Molecular chaperone</fullName>
    </recommendedName>
</protein>
<feature type="domain" description="Pili assembly chaperone C-terminal" evidence="11">
    <location>
        <begin position="176"/>
        <end position="238"/>
    </location>
</feature>
<evidence type="ECO:0000256" key="4">
    <source>
        <dbReference type="ARBA" id="ARBA00022729"/>
    </source>
</evidence>
<evidence type="ECO:0000256" key="1">
    <source>
        <dbReference type="ARBA" id="ARBA00004418"/>
    </source>
</evidence>
<dbReference type="Gene3D" id="2.60.40.10">
    <property type="entry name" value="Immunoglobulins"/>
    <property type="match status" value="2"/>
</dbReference>
<dbReference type="AlphaFoldDB" id="A0A0R0D3R2"/>
<proteinExistence type="inferred from homology"/>
<dbReference type="SUPFAM" id="SSF49584">
    <property type="entry name" value="Periplasmic chaperone C-domain"/>
    <property type="match status" value="1"/>
</dbReference>
<dbReference type="GO" id="GO:0030288">
    <property type="term" value="C:outer membrane-bounded periplasmic space"/>
    <property type="evidence" value="ECO:0007669"/>
    <property type="project" value="InterPro"/>
</dbReference>
<dbReference type="InterPro" id="IPR008962">
    <property type="entry name" value="PapD-like_sf"/>
</dbReference>
<dbReference type="InterPro" id="IPR016148">
    <property type="entry name" value="Pili_assmbl_chaperone_C"/>
</dbReference>
<dbReference type="Pfam" id="PF02753">
    <property type="entry name" value="PapD_C"/>
    <property type="match status" value="1"/>
</dbReference>
<reference evidence="12 13" key="1">
    <citation type="submission" date="2015-05" db="EMBL/GenBank/DDBJ databases">
        <title>Genome sequencing and analysis of members of genus Stenotrophomonas.</title>
        <authorList>
            <person name="Patil P.P."/>
            <person name="Midha S."/>
            <person name="Patil P.B."/>
        </authorList>
    </citation>
    <scope>NUCLEOTIDE SEQUENCE [LARGE SCALE GENOMIC DNA]</scope>
    <source>
        <strain evidence="12 13">DSM 21508</strain>
    </source>
</reference>
<comment type="caution">
    <text evidence="12">The sequence shown here is derived from an EMBL/GenBank/DDBJ whole genome shotgun (WGS) entry which is preliminary data.</text>
</comment>
<evidence type="ECO:0000256" key="8">
    <source>
        <dbReference type="RuleBase" id="RU003918"/>
    </source>
</evidence>
<dbReference type="PROSITE" id="PS00635">
    <property type="entry name" value="PILI_CHAPERONE"/>
    <property type="match status" value="1"/>
</dbReference>
<dbReference type="InterPro" id="IPR001829">
    <property type="entry name" value="Pili_assmbl_chaperone_bac"/>
</dbReference>
<keyword evidence="4 9" id="KW-0732">Signal</keyword>
<evidence type="ECO:0000313" key="13">
    <source>
        <dbReference type="Proteomes" id="UP000051386"/>
    </source>
</evidence>
<evidence type="ECO:0000256" key="2">
    <source>
        <dbReference type="ARBA" id="ARBA00007399"/>
    </source>
</evidence>
<dbReference type="InterPro" id="IPR016147">
    <property type="entry name" value="Pili_assmbl_chaperone_N"/>
</dbReference>
<dbReference type="Pfam" id="PF00345">
    <property type="entry name" value="PapD_N"/>
    <property type="match status" value="1"/>
</dbReference>
<evidence type="ECO:0000256" key="6">
    <source>
        <dbReference type="ARBA" id="ARBA00023186"/>
    </source>
</evidence>
<dbReference type="PANTHER" id="PTHR30251:SF2">
    <property type="entry name" value="FIMBRIAL CHAPERONE YADV-RELATED"/>
    <property type="match status" value="1"/>
</dbReference>
<evidence type="ECO:0000259" key="11">
    <source>
        <dbReference type="Pfam" id="PF02753"/>
    </source>
</evidence>
<keyword evidence="5" id="KW-0574">Periplasm</keyword>
<dbReference type="PRINTS" id="PR00969">
    <property type="entry name" value="CHAPERONPILI"/>
</dbReference>
<evidence type="ECO:0000256" key="9">
    <source>
        <dbReference type="SAM" id="SignalP"/>
    </source>
</evidence>
<comment type="similarity">
    <text evidence="2 8">Belongs to the periplasmic pilus chaperone family.</text>
</comment>
<sequence length="248" mass="26818">MNLIRTGLLCCVAVASLLASVSADAGVIVHGTRQIFPGNQREITVRVENVGQKASLVQAWTDDGDKLAAPEESVTPFVLRPPVFRLDGGKSQSLRILFTGGDLPQDRESLYYLNVLDIPPVPQSGEIATGNYLQFSLRTRIKLIYRPSGLDDAGTAPQKLQWSLVPDAKGWALQATNPTPYYVHVGTLGLRVQGVNHPAIDPQMIAPQSTERYALETLRARPSGGNVQLEYINDYGASIGQSVPLSGN</sequence>
<dbReference type="InterPro" id="IPR036316">
    <property type="entry name" value="Pili_assmbl_chap_C_dom_sf"/>
</dbReference>
<gene>
    <name evidence="12" type="ORF">ABB28_12275</name>
</gene>
<dbReference type="InterPro" id="IPR018046">
    <property type="entry name" value="Pili_assmbl_chaperone_CS"/>
</dbReference>
<evidence type="ECO:0008006" key="14">
    <source>
        <dbReference type="Google" id="ProtNLM"/>
    </source>
</evidence>
<keyword evidence="6 8" id="KW-0143">Chaperone</keyword>
<evidence type="ECO:0000313" key="12">
    <source>
        <dbReference type="EMBL" id="KRG73146.1"/>
    </source>
</evidence>
<dbReference type="RefSeq" id="WP_057508898.1">
    <property type="nucleotide sequence ID" value="NZ_LDJK01000055.1"/>
</dbReference>
<dbReference type="InterPro" id="IPR013783">
    <property type="entry name" value="Ig-like_fold"/>
</dbReference>
<evidence type="ECO:0000259" key="10">
    <source>
        <dbReference type="Pfam" id="PF00345"/>
    </source>
</evidence>
<dbReference type="PANTHER" id="PTHR30251">
    <property type="entry name" value="PILUS ASSEMBLY CHAPERONE"/>
    <property type="match status" value="1"/>
</dbReference>
<keyword evidence="7" id="KW-0393">Immunoglobulin domain</keyword>
<name>A0A0R0D3R2_9GAMM</name>